<evidence type="ECO:0000256" key="1">
    <source>
        <dbReference type="ARBA" id="ARBA00004141"/>
    </source>
</evidence>
<organism evidence="6 7">
    <name type="scientific">Undibacterium nitidum</name>
    <dbReference type="NCBI Taxonomy" id="2762298"/>
    <lineage>
        <taxon>Bacteria</taxon>
        <taxon>Pseudomonadati</taxon>
        <taxon>Pseudomonadota</taxon>
        <taxon>Betaproteobacteria</taxon>
        <taxon>Burkholderiales</taxon>
        <taxon>Oxalobacteraceae</taxon>
        <taxon>Undibacterium</taxon>
    </lineage>
</organism>
<evidence type="ECO:0000256" key="3">
    <source>
        <dbReference type="ARBA" id="ARBA00022989"/>
    </source>
</evidence>
<keyword evidence="2 5" id="KW-0812">Transmembrane</keyword>
<dbReference type="EMBL" id="JACOFZ010000006">
    <property type="protein sequence ID" value="MBC3882635.1"/>
    <property type="molecule type" value="Genomic_DNA"/>
</dbReference>
<evidence type="ECO:0000313" key="7">
    <source>
        <dbReference type="Proteomes" id="UP000627446"/>
    </source>
</evidence>
<dbReference type="Proteomes" id="UP000627446">
    <property type="component" value="Unassembled WGS sequence"/>
</dbReference>
<feature type="transmembrane region" description="Helical" evidence="5">
    <location>
        <begin position="18"/>
        <end position="37"/>
    </location>
</feature>
<evidence type="ECO:0000313" key="6">
    <source>
        <dbReference type="EMBL" id="MBC3882635.1"/>
    </source>
</evidence>
<dbReference type="GO" id="GO:0016020">
    <property type="term" value="C:membrane"/>
    <property type="evidence" value="ECO:0007669"/>
    <property type="project" value="UniProtKB-SubCell"/>
</dbReference>
<keyword evidence="3 5" id="KW-1133">Transmembrane helix</keyword>
<dbReference type="Pfam" id="PF07681">
    <property type="entry name" value="DoxX"/>
    <property type="match status" value="1"/>
</dbReference>
<keyword evidence="7" id="KW-1185">Reference proteome</keyword>
<comment type="caution">
    <text evidence="6">The sequence shown here is derived from an EMBL/GenBank/DDBJ whole genome shotgun (WGS) entry which is preliminary data.</text>
</comment>
<evidence type="ECO:0000256" key="4">
    <source>
        <dbReference type="ARBA" id="ARBA00023136"/>
    </source>
</evidence>
<proteinExistence type="predicted"/>
<evidence type="ECO:0000256" key="2">
    <source>
        <dbReference type="ARBA" id="ARBA00022692"/>
    </source>
</evidence>
<feature type="transmembrane region" description="Helical" evidence="5">
    <location>
        <begin position="57"/>
        <end position="76"/>
    </location>
</feature>
<protein>
    <submittedName>
        <fullName evidence="6">DoxX family protein</fullName>
    </submittedName>
</protein>
<keyword evidence="4 5" id="KW-0472">Membrane</keyword>
<evidence type="ECO:0000256" key="5">
    <source>
        <dbReference type="SAM" id="Phobius"/>
    </source>
</evidence>
<comment type="subcellular location">
    <subcellularLocation>
        <location evidence="1">Membrane</location>
        <topology evidence="1">Multi-pass membrane protein</topology>
    </subcellularLocation>
</comment>
<accession>A0A923HSR6</accession>
<name>A0A923HSR6_9BURK</name>
<dbReference type="InterPro" id="IPR032808">
    <property type="entry name" value="DoxX"/>
</dbReference>
<sequence>MKQLLNNFPYLSVKQTYFLFRLCLAGLFMAHATMRFFEPNYFHDFGVFLAKRNVPLAYFLPYLATTVEMIGGPLLIFNRYAKWVALSFFGISFGGIIIIHFSLGWFVGEWGTGGCEYSVALCMMCLMVAAMDREQQDRRTALQAHTFPSS</sequence>
<dbReference type="RefSeq" id="WP_186917250.1">
    <property type="nucleotide sequence ID" value="NZ_JACOFZ010000006.1"/>
</dbReference>
<reference evidence="6" key="1">
    <citation type="submission" date="2020-08" db="EMBL/GenBank/DDBJ databases">
        <title>Novel species isolated from subtropical streams in China.</title>
        <authorList>
            <person name="Lu H."/>
        </authorList>
    </citation>
    <scope>NUCLEOTIDE SEQUENCE</scope>
    <source>
        <strain evidence="6">LX22W</strain>
    </source>
</reference>
<gene>
    <name evidence="6" type="ORF">H8K36_14695</name>
</gene>
<dbReference type="AlphaFoldDB" id="A0A923HSR6"/>
<feature type="transmembrane region" description="Helical" evidence="5">
    <location>
        <begin position="83"/>
        <end position="104"/>
    </location>
</feature>
<feature type="transmembrane region" description="Helical" evidence="5">
    <location>
        <begin position="110"/>
        <end position="130"/>
    </location>
</feature>